<sequence>MGELFEKYYPMMKKAVLSVNPDSTETEDLVVEAFIRITSQINRLKTLDEPALAAYLRITARNVAIKDIKRKNRFPFLHIESIYEQVEGSPQDAIESNEQFQTLLSGLSQMEKDLLFLRYYLDYDIKAIAKETGLRRGYISERLYQIRGKLRKKLEKEGEP</sequence>
<dbReference type="InterPro" id="IPR013324">
    <property type="entry name" value="RNA_pol_sigma_r3/r4-like"/>
</dbReference>
<evidence type="ECO:0000256" key="1">
    <source>
        <dbReference type="ARBA" id="ARBA00010641"/>
    </source>
</evidence>
<comment type="caution">
    <text evidence="7">The sequence shown here is derived from an EMBL/GenBank/DDBJ whole genome shotgun (WGS) entry which is preliminary data.</text>
</comment>
<evidence type="ECO:0000259" key="6">
    <source>
        <dbReference type="Pfam" id="PF04542"/>
    </source>
</evidence>
<dbReference type="InterPro" id="IPR007627">
    <property type="entry name" value="RNA_pol_sigma70_r2"/>
</dbReference>
<feature type="domain" description="RNA polymerase sigma-70 region 2" evidence="6">
    <location>
        <begin position="4"/>
        <end position="73"/>
    </location>
</feature>
<keyword evidence="3" id="KW-0731">Sigma factor</keyword>
<organism evidence="7 8">
    <name type="scientific">Solibaculum intestinale</name>
    <dbReference type="NCBI Taxonomy" id="3133165"/>
    <lineage>
        <taxon>Bacteria</taxon>
        <taxon>Bacillati</taxon>
        <taxon>Bacillota</taxon>
        <taxon>Clostridia</taxon>
        <taxon>Eubacteriales</taxon>
        <taxon>Oscillospiraceae</taxon>
        <taxon>Solibaculum</taxon>
    </lineage>
</organism>
<dbReference type="PANTHER" id="PTHR43133">
    <property type="entry name" value="RNA POLYMERASE ECF-TYPE SIGMA FACTO"/>
    <property type="match status" value="1"/>
</dbReference>
<name>A0ABV1E1J9_9FIRM</name>
<dbReference type="SUPFAM" id="SSF88659">
    <property type="entry name" value="Sigma3 and sigma4 domains of RNA polymerase sigma factors"/>
    <property type="match status" value="1"/>
</dbReference>
<reference evidence="7 8" key="1">
    <citation type="submission" date="2024-03" db="EMBL/GenBank/DDBJ databases">
        <title>Human intestinal bacterial collection.</title>
        <authorList>
            <person name="Pauvert C."/>
            <person name="Hitch T.C.A."/>
            <person name="Clavel T."/>
        </authorList>
    </citation>
    <scope>NUCLEOTIDE SEQUENCE [LARGE SCALE GENOMIC DNA]</scope>
    <source>
        <strain evidence="7 8">CLA-JM-H44</strain>
    </source>
</reference>
<dbReference type="RefSeq" id="WP_349220093.1">
    <property type="nucleotide sequence ID" value="NZ_JBBMFD010000018.1"/>
</dbReference>
<dbReference type="Gene3D" id="1.10.10.10">
    <property type="entry name" value="Winged helix-like DNA-binding domain superfamily/Winged helix DNA-binding domain"/>
    <property type="match status" value="1"/>
</dbReference>
<keyword evidence="2" id="KW-0805">Transcription regulation</keyword>
<proteinExistence type="inferred from homology"/>
<evidence type="ECO:0000256" key="5">
    <source>
        <dbReference type="ARBA" id="ARBA00023163"/>
    </source>
</evidence>
<dbReference type="PANTHER" id="PTHR43133:SF8">
    <property type="entry name" value="RNA POLYMERASE SIGMA FACTOR HI_1459-RELATED"/>
    <property type="match status" value="1"/>
</dbReference>
<dbReference type="NCBIfam" id="TIGR02937">
    <property type="entry name" value="sigma70-ECF"/>
    <property type="match status" value="1"/>
</dbReference>
<evidence type="ECO:0000256" key="3">
    <source>
        <dbReference type="ARBA" id="ARBA00023082"/>
    </source>
</evidence>
<evidence type="ECO:0000256" key="2">
    <source>
        <dbReference type="ARBA" id="ARBA00023015"/>
    </source>
</evidence>
<gene>
    <name evidence="7" type="ORF">WMO26_10050</name>
</gene>
<comment type="similarity">
    <text evidence="1">Belongs to the sigma-70 factor family. ECF subfamily.</text>
</comment>
<dbReference type="EMBL" id="JBBMFD010000018">
    <property type="protein sequence ID" value="MEQ2441166.1"/>
    <property type="molecule type" value="Genomic_DNA"/>
</dbReference>
<evidence type="ECO:0000256" key="4">
    <source>
        <dbReference type="ARBA" id="ARBA00023125"/>
    </source>
</evidence>
<dbReference type="SUPFAM" id="SSF88946">
    <property type="entry name" value="Sigma2 domain of RNA polymerase sigma factors"/>
    <property type="match status" value="1"/>
</dbReference>
<dbReference type="Gene3D" id="1.10.1740.10">
    <property type="match status" value="1"/>
</dbReference>
<keyword evidence="8" id="KW-1185">Reference proteome</keyword>
<dbReference type="Proteomes" id="UP001489509">
    <property type="component" value="Unassembled WGS sequence"/>
</dbReference>
<dbReference type="InterPro" id="IPR014284">
    <property type="entry name" value="RNA_pol_sigma-70_dom"/>
</dbReference>
<dbReference type="Pfam" id="PF04542">
    <property type="entry name" value="Sigma70_r2"/>
    <property type="match status" value="1"/>
</dbReference>
<evidence type="ECO:0000313" key="7">
    <source>
        <dbReference type="EMBL" id="MEQ2441166.1"/>
    </source>
</evidence>
<keyword evidence="5" id="KW-0804">Transcription</keyword>
<dbReference type="InterPro" id="IPR036388">
    <property type="entry name" value="WH-like_DNA-bd_sf"/>
</dbReference>
<evidence type="ECO:0000313" key="8">
    <source>
        <dbReference type="Proteomes" id="UP001489509"/>
    </source>
</evidence>
<protein>
    <submittedName>
        <fullName evidence="7">Sigma-70 family RNA polymerase sigma factor</fullName>
    </submittedName>
</protein>
<accession>A0ABV1E1J9</accession>
<keyword evidence="4" id="KW-0238">DNA-binding</keyword>
<dbReference type="InterPro" id="IPR013325">
    <property type="entry name" value="RNA_pol_sigma_r2"/>
</dbReference>
<dbReference type="InterPro" id="IPR039425">
    <property type="entry name" value="RNA_pol_sigma-70-like"/>
</dbReference>